<dbReference type="InterPro" id="IPR011249">
    <property type="entry name" value="Metalloenz_LuxS/M16"/>
</dbReference>
<dbReference type="Pfam" id="PF05193">
    <property type="entry name" value="Peptidase_M16_C"/>
    <property type="match status" value="1"/>
</dbReference>
<dbReference type="RefSeq" id="WP_345885845.1">
    <property type="nucleotide sequence ID" value="NZ_JBDFRB010000013.1"/>
</dbReference>
<name>A0ABU9X4U0_9MICC</name>
<reference evidence="2 3" key="1">
    <citation type="submission" date="2024-05" db="EMBL/GenBank/DDBJ databases">
        <title>Sinomonas sp. nov., isolated from a waste landfill.</title>
        <authorList>
            <person name="Zhao Y."/>
        </authorList>
    </citation>
    <scope>NUCLEOTIDE SEQUENCE [LARGE SCALE GENOMIC DNA]</scope>
    <source>
        <strain evidence="2 3">CCTCC AB2014300</strain>
    </source>
</reference>
<sequence length="515" mass="53384">MSTAPTITEVDGVEVHWRESPGRLRASLVFRVGAVDEEFHTLGLSHLVEHLAFSEAEDLDPDTDGSTGVQTTRFDVGGSPEKVAAHLASICRSLSALADGTLPAARIEHEKRILAAEGNAAALPSPSIGEALGTRYGLRGPGLAGIPAPMVQNIGEDEVHEWARTRFTAQNAVLVLTGEPPAGLTLPLPSGTRRAVPTFGPVVHAAPAEYPSGGEELVLSFEVPGDDDALEAVARVALKALERRCFRELRRDAGVVYGTDAGLALQPGSGLCVVTVRTAPASVREAGAGVLAVLRSIRDGGVAAEDLEAAVQDALDQLEDPEGLAAELETAAVDALSGRPHLPLEKAAEALRAVTPQDIAAYLSRLDSTLLVGVPGAAYPHEPEPGQPGLLATVLAPAQGPEVSGQAHPAKLIARLAGAPRGLRLTVGKAGLAITDGATPRSLAWDDVVGLEHDTSDPAIELLRVIGLTGDVIEVPLTILKGADQALEAIHAHVPARRRISVTEPHHEPAPAPAG</sequence>
<organism evidence="2 3">
    <name type="scientific">Sinomonas halotolerans</name>
    <dbReference type="NCBI Taxonomy" id="1644133"/>
    <lineage>
        <taxon>Bacteria</taxon>
        <taxon>Bacillati</taxon>
        <taxon>Actinomycetota</taxon>
        <taxon>Actinomycetes</taxon>
        <taxon>Micrococcales</taxon>
        <taxon>Micrococcaceae</taxon>
        <taxon>Sinomonas</taxon>
    </lineage>
</organism>
<protein>
    <submittedName>
        <fullName evidence="2">Insulinase family protein</fullName>
    </submittedName>
</protein>
<comment type="caution">
    <text evidence="2">The sequence shown here is derived from an EMBL/GenBank/DDBJ whole genome shotgun (WGS) entry which is preliminary data.</text>
</comment>
<dbReference type="InterPro" id="IPR007863">
    <property type="entry name" value="Peptidase_M16_C"/>
</dbReference>
<evidence type="ECO:0000259" key="1">
    <source>
        <dbReference type="Pfam" id="PF05193"/>
    </source>
</evidence>
<dbReference type="EMBL" id="JBDFRB010000013">
    <property type="protein sequence ID" value="MEN2745460.1"/>
    <property type="molecule type" value="Genomic_DNA"/>
</dbReference>
<dbReference type="Proteomes" id="UP001422074">
    <property type="component" value="Unassembled WGS sequence"/>
</dbReference>
<accession>A0ABU9X4U0</accession>
<dbReference type="Gene3D" id="3.30.830.10">
    <property type="entry name" value="Metalloenzyme, LuxS/M16 peptidase-like"/>
    <property type="match status" value="2"/>
</dbReference>
<dbReference type="SUPFAM" id="SSF63411">
    <property type="entry name" value="LuxS/MPP-like metallohydrolase"/>
    <property type="match status" value="2"/>
</dbReference>
<feature type="domain" description="Peptidase M16 C-terminal" evidence="1">
    <location>
        <begin position="216"/>
        <end position="312"/>
    </location>
</feature>
<gene>
    <name evidence="2" type="ORF">ABCQ75_13070</name>
</gene>
<proteinExistence type="predicted"/>
<evidence type="ECO:0000313" key="2">
    <source>
        <dbReference type="EMBL" id="MEN2745460.1"/>
    </source>
</evidence>
<evidence type="ECO:0000313" key="3">
    <source>
        <dbReference type="Proteomes" id="UP001422074"/>
    </source>
</evidence>
<keyword evidence="3" id="KW-1185">Reference proteome</keyword>